<dbReference type="RefSeq" id="WP_338668650.1">
    <property type="nucleotide sequence ID" value="NZ_CP146609.1"/>
</dbReference>
<dbReference type="Proteomes" id="UP001385389">
    <property type="component" value="Chromosome"/>
</dbReference>
<evidence type="ECO:0008006" key="3">
    <source>
        <dbReference type="Google" id="ProtNLM"/>
    </source>
</evidence>
<evidence type="ECO:0000313" key="2">
    <source>
        <dbReference type="Proteomes" id="UP001385389"/>
    </source>
</evidence>
<dbReference type="EMBL" id="CP146609">
    <property type="protein sequence ID" value="WWX22934.1"/>
    <property type="molecule type" value="Genomic_DNA"/>
</dbReference>
<accession>A0ABZ2J144</accession>
<name>A0ABZ2J144_9BACT</name>
<reference evidence="1 2" key="1">
    <citation type="submission" date="2024-03" db="EMBL/GenBank/DDBJ databases">
        <title>Phenotype and Genome Characterization of a Sulfate-Reducing Bacterium Pseudodesulfovibrio sp. strain 5S69, isolated from Petroleum Reservoir in Tatarstan (Russia).</title>
        <authorList>
            <person name="Bidzhieva S.K."/>
            <person name="Kadnikov V."/>
            <person name="Tourova T.P."/>
            <person name="Samigullina S.R."/>
            <person name="Sokolova D.S."/>
            <person name="Poltaraus A.B."/>
            <person name="Avtukh A.N."/>
            <person name="Tereshina V.M."/>
            <person name="Mardanov A.V."/>
            <person name="Nazina T.N."/>
        </authorList>
    </citation>
    <scope>NUCLEOTIDE SEQUENCE [LARGE SCALE GENOMIC DNA]</scope>
    <source>
        <strain evidence="1 2">5S69</strain>
    </source>
</reference>
<gene>
    <name evidence="1" type="ORF">V8V93_01755</name>
</gene>
<sequence length="261" mass="26509">MHGPKLGHILLLGALTALPGCLAINAALGVLGAMGPPAAQLAGAAYTVAEYSYEYGAHDRTPDEVFLAKFDWLLADGDEPDPSAFAGALSAAVPGPQVDVTPRPIVVAANAADPAGPRARPGVTRAAGPVAATGRPVRLMKKATPVAAASRAASPKRIANAPARAIARKPALAAPVRRTTPVHHYAVHAPDPLLARLDRLENGLAQAEALYLSETAGGLRLSVPPCDGDPCAQGVNGGYSLRLPVMYNAPRATGASSARAG</sequence>
<protein>
    <recommendedName>
        <fullName evidence="3">Lipoprotein</fullName>
    </recommendedName>
</protein>
<organism evidence="1 2">
    <name type="scientific">Pseudodesulfovibrio methanolicus</name>
    <dbReference type="NCBI Taxonomy" id="3126690"/>
    <lineage>
        <taxon>Bacteria</taxon>
        <taxon>Pseudomonadati</taxon>
        <taxon>Thermodesulfobacteriota</taxon>
        <taxon>Desulfovibrionia</taxon>
        <taxon>Desulfovibrionales</taxon>
        <taxon>Desulfovibrionaceae</taxon>
    </lineage>
</organism>
<evidence type="ECO:0000313" key="1">
    <source>
        <dbReference type="EMBL" id="WWX22934.1"/>
    </source>
</evidence>
<proteinExistence type="predicted"/>
<keyword evidence="2" id="KW-1185">Reference proteome</keyword>